<evidence type="ECO:0000256" key="4">
    <source>
        <dbReference type="ARBA" id="ARBA00022989"/>
    </source>
</evidence>
<dbReference type="InterPro" id="IPR052192">
    <property type="entry name" value="Insect_Ionotropic_Sensory_Rcpt"/>
</dbReference>
<proteinExistence type="predicted"/>
<evidence type="ECO:0000256" key="5">
    <source>
        <dbReference type="ARBA" id="ARBA00023136"/>
    </source>
</evidence>
<keyword evidence="4 8" id="KW-1133">Transmembrane helix</keyword>
<dbReference type="SUPFAM" id="SSF53850">
    <property type="entry name" value="Periplasmic binding protein-like II"/>
    <property type="match status" value="1"/>
</dbReference>
<gene>
    <name evidence="9" type="primary">AVEN_76531_1</name>
    <name evidence="9" type="ORF">TNCT_61291</name>
</gene>
<evidence type="ECO:0000256" key="6">
    <source>
        <dbReference type="ARBA" id="ARBA00023170"/>
    </source>
</evidence>
<keyword evidence="10" id="KW-1185">Reference proteome</keyword>
<evidence type="ECO:0000313" key="9">
    <source>
        <dbReference type="EMBL" id="GFR24073.1"/>
    </source>
</evidence>
<protein>
    <submittedName>
        <fullName evidence="9">Lig_chan-Glu_bd domain-containing protein</fullName>
    </submittedName>
</protein>
<dbReference type="Proteomes" id="UP000887116">
    <property type="component" value="Unassembled WGS sequence"/>
</dbReference>
<keyword evidence="3 8" id="KW-0812">Transmembrane</keyword>
<keyword evidence="6" id="KW-0675">Receptor</keyword>
<name>A0A8X6HIB1_TRICU</name>
<evidence type="ECO:0000313" key="10">
    <source>
        <dbReference type="Proteomes" id="UP000887116"/>
    </source>
</evidence>
<dbReference type="AlphaFoldDB" id="A0A8X6HIB1"/>
<evidence type="ECO:0000256" key="1">
    <source>
        <dbReference type="ARBA" id="ARBA00004651"/>
    </source>
</evidence>
<dbReference type="OrthoDB" id="6117597at2759"/>
<evidence type="ECO:0000256" key="3">
    <source>
        <dbReference type="ARBA" id="ARBA00022692"/>
    </source>
</evidence>
<feature type="transmembrane region" description="Helical" evidence="8">
    <location>
        <begin position="218"/>
        <end position="238"/>
    </location>
</feature>
<keyword evidence="7" id="KW-0325">Glycoprotein</keyword>
<evidence type="ECO:0000256" key="8">
    <source>
        <dbReference type="SAM" id="Phobius"/>
    </source>
</evidence>
<keyword evidence="5 8" id="KW-0472">Membrane</keyword>
<evidence type="ECO:0000256" key="7">
    <source>
        <dbReference type="ARBA" id="ARBA00023180"/>
    </source>
</evidence>
<feature type="transmembrane region" description="Helical" evidence="8">
    <location>
        <begin position="153"/>
        <end position="172"/>
    </location>
</feature>
<accession>A0A8X6HIB1</accession>
<evidence type="ECO:0000256" key="2">
    <source>
        <dbReference type="ARBA" id="ARBA00022475"/>
    </source>
</evidence>
<comment type="caution">
    <text evidence="9">The sequence shown here is derived from an EMBL/GenBank/DDBJ whole genome shotgun (WGS) entry which is preliminary data.</text>
</comment>
<reference evidence="9" key="1">
    <citation type="submission" date="2020-07" db="EMBL/GenBank/DDBJ databases">
        <title>Multicomponent nature underlies the extraordinary mechanical properties of spider dragline silk.</title>
        <authorList>
            <person name="Kono N."/>
            <person name="Nakamura H."/>
            <person name="Mori M."/>
            <person name="Yoshida Y."/>
            <person name="Ohtoshi R."/>
            <person name="Malay A.D."/>
            <person name="Moran D.A.P."/>
            <person name="Tomita M."/>
            <person name="Numata K."/>
            <person name="Arakawa K."/>
        </authorList>
    </citation>
    <scope>NUCLEOTIDE SEQUENCE</scope>
</reference>
<dbReference type="PANTHER" id="PTHR42643:SF24">
    <property type="entry name" value="IONOTROPIC RECEPTOR 60A"/>
    <property type="match status" value="1"/>
</dbReference>
<dbReference type="EMBL" id="BMAO01038325">
    <property type="protein sequence ID" value="GFR24073.1"/>
    <property type="molecule type" value="Genomic_DNA"/>
</dbReference>
<organism evidence="9 10">
    <name type="scientific">Trichonephila clavata</name>
    <name type="common">Joro spider</name>
    <name type="synonym">Nephila clavata</name>
    <dbReference type="NCBI Taxonomy" id="2740835"/>
    <lineage>
        <taxon>Eukaryota</taxon>
        <taxon>Metazoa</taxon>
        <taxon>Ecdysozoa</taxon>
        <taxon>Arthropoda</taxon>
        <taxon>Chelicerata</taxon>
        <taxon>Arachnida</taxon>
        <taxon>Araneae</taxon>
        <taxon>Araneomorphae</taxon>
        <taxon>Entelegynae</taxon>
        <taxon>Araneoidea</taxon>
        <taxon>Nephilidae</taxon>
        <taxon>Trichonephila</taxon>
    </lineage>
</organism>
<sequence length="290" mass="32987">MCGQVSSGTISSAPTSDHLDWTQTSVLSFYSRYFQNFLPMSKHLFGAEFGFSRTGSHLFMEGLYLTILTSLSFIREPEDNYGTWKNNTWSGMIGMLYRNEVDLILNPIIPKASILEFAHFTNPIIIDAYTILSGKKIQEPGLFLYFKVLDTTVWIAMVATAIVLGFTSTTIYKRVLMPKDFSWIRMIRQYSWHFLSYALRQNPTEKYLLRSNKTRLQAFLPLIATLWILGIGLIMSSFQSLLVSKLTIRESQPFVDSMDEFVNTDSTIGIAPVEIQLGDVLEVGIFCIDS</sequence>
<comment type="subcellular location">
    <subcellularLocation>
        <location evidence="1">Cell membrane</location>
        <topology evidence="1">Multi-pass membrane protein</topology>
    </subcellularLocation>
</comment>
<dbReference type="Gene3D" id="3.40.190.10">
    <property type="entry name" value="Periplasmic binding protein-like II"/>
    <property type="match status" value="1"/>
</dbReference>
<keyword evidence="2" id="KW-1003">Cell membrane</keyword>
<dbReference type="PANTHER" id="PTHR42643">
    <property type="entry name" value="IONOTROPIC RECEPTOR 20A-RELATED"/>
    <property type="match status" value="1"/>
</dbReference>
<dbReference type="GO" id="GO:0005886">
    <property type="term" value="C:plasma membrane"/>
    <property type="evidence" value="ECO:0007669"/>
    <property type="project" value="UniProtKB-SubCell"/>
</dbReference>